<dbReference type="AlphaFoldDB" id="A0AAW1NBC5"/>
<name>A0AAW1NBC5_POPJA</name>
<comment type="caution">
    <text evidence="1">The sequence shown here is derived from an EMBL/GenBank/DDBJ whole genome shotgun (WGS) entry which is preliminary data.</text>
</comment>
<accession>A0AAW1NBC5</accession>
<protein>
    <submittedName>
        <fullName evidence="1">Uncharacterized protein</fullName>
    </submittedName>
</protein>
<keyword evidence="2" id="KW-1185">Reference proteome</keyword>
<reference evidence="1 2" key="1">
    <citation type="journal article" date="2024" name="BMC Genomics">
        <title>De novo assembly and annotation of Popillia japonica's genome with initial clues to its potential as an invasive pest.</title>
        <authorList>
            <person name="Cucini C."/>
            <person name="Boschi S."/>
            <person name="Funari R."/>
            <person name="Cardaioli E."/>
            <person name="Iannotti N."/>
            <person name="Marturano G."/>
            <person name="Paoli F."/>
            <person name="Bruttini M."/>
            <person name="Carapelli A."/>
            <person name="Frati F."/>
            <person name="Nardi F."/>
        </authorList>
    </citation>
    <scope>NUCLEOTIDE SEQUENCE [LARGE SCALE GENOMIC DNA]</scope>
    <source>
        <strain evidence="1">DMR45628</strain>
    </source>
</reference>
<proteinExistence type="predicted"/>
<evidence type="ECO:0000313" key="2">
    <source>
        <dbReference type="Proteomes" id="UP001458880"/>
    </source>
</evidence>
<dbReference type="EMBL" id="JASPKY010000005">
    <property type="protein sequence ID" value="KAK9754754.1"/>
    <property type="molecule type" value="Genomic_DNA"/>
</dbReference>
<gene>
    <name evidence="1" type="ORF">QE152_g963</name>
</gene>
<sequence length="108" mass="12279">MEKITRDWLGTAKKMLLKGYREEYIPGWNQGCEALYQEFRNREDEKIGVQDLDDKRGGLRQLAKVSPNNVVSPVMKSSLSSETSEKLEKIQDLVASITPGEVYQGRDS</sequence>
<evidence type="ECO:0000313" key="1">
    <source>
        <dbReference type="EMBL" id="KAK9754754.1"/>
    </source>
</evidence>
<organism evidence="1 2">
    <name type="scientific">Popillia japonica</name>
    <name type="common">Japanese beetle</name>
    <dbReference type="NCBI Taxonomy" id="7064"/>
    <lineage>
        <taxon>Eukaryota</taxon>
        <taxon>Metazoa</taxon>
        <taxon>Ecdysozoa</taxon>
        <taxon>Arthropoda</taxon>
        <taxon>Hexapoda</taxon>
        <taxon>Insecta</taxon>
        <taxon>Pterygota</taxon>
        <taxon>Neoptera</taxon>
        <taxon>Endopterygota</taxon>
        <taxon>Coleoptera</taxon>
        <taxon>Polyphaga</taxon>
        <taxon>Scarabaeiformia</taxon>
        <taxon>Scarabaeidae</taxon>
        <taxon>Rutelinae</taxon>
        <taxon>Popillia</taxon>
    </lineage>
</organism>
<dbReference type="Proteomes" id="UP001458880">
    <property type="component" value="Unassembled WGS sequence"/>
</dbReference>